<dbReference type="EMBL" id="KI545855">
    <property type="protein sequence ID" value="EST09088.1"/>
    <property type="molecule type" value="Genomic_DNA"/>
</dbReference>
<dbReference type="SUPFAM" id="SSF49899">
    <property type="entry name" value="Concanavalin A-like lectins/glucanases"/>
    <property type="match status" value="1"/>
</dbReference>
<evidence type="ECO:0000256" key="9">
    <source>
        <dbReference type="ARBA" id="ARBA00023295"/>
    </source>
</evidence>
<evidence type="ECO:0000256" key="4">
    <source>
        <dbReference type="ARBA" id="ARBA00012590"/>
    </source>
</evidence>
<dbReference type="GO" id="GO:0031176">
    <property type="term" value="F:endo-1,4-beta-xylanase activity"/>
    <property type="evidence" value="ECO:0007669"/>
    <property type="project" value="UniProtKB-UniRule"/>
</dbReference>
<evidence type="ECO:0000313" key="16">
    <source>
        <dbReference type="Proteomes" id="UP000019377"/>
    </source>
</evidence>
<keyword evidence="5 11" id="KW-0858">Xylan degradation</keyword>
<feature type="domain" description="GH11" evidence="14">
    <location>
        <begin position="23"/>
        <end position="219"/>
    </location>
</feature>
<dbReference type="PROSITE" id="PS00776">
    <property type="entry name" value="GH11_1"/>
    <property type="match status" value="1"/>
</dbReference>
<protein>
    <recommendedName>
        <fullName evidence="4 11">Endo-1,4-beta-xylanase</fullName>
        <ecNumber evidence="4 11">3.2.1.8</ecNumber>
    </recommendedName>
</protein>
<keyword evidence="8 11" id="KW-0119">Carbohydrate metabolism</keyword>
<dbReference type="GeneID" id="27417256"/>
<dbReference type="InterPro" id="IPR001137">
    <property type="entry name" value="Glyco_hydro_11"/>
</dbReference>
<dbReference type="PRINTS" id="PR00911">
    <property type="entry name" value="GLHYDRLASE11"/>
</dbReference>
<sequence>MKFSTILAFVGAAGAVAASPIAAPSGESAGLEKRQSINYVQNYNGNLANFKYNEGAGTYSGNWNNPSDFVIGLGWSTGTSNRVINFNGNYQSNQGSYYAVYGWLNNPLTEYYVVENYSYDPCSVSNTQVVGSVYSDGASYKICKHTQVNQPSIQGTKTFGQYFSVRSSKRSSGSVTLANHFNAWKKYGFANGATNPDFNYQVFATEAFSGQGSVSTTISG</sequence>
<dbReference type="SMR" id="V5EZ11"/>
<dbReference type="PROSITE" id="PS51761">
    <property type="entry name" value="GH11_3"/>
    <property type="match status" value="1"/>
</dbReference>
<dbReference type="Gene3D" id="2.60.120.180">
    <property type="match status" value="1"/>
</dbReference>
<organism evidence="15 16">
    <name type="scientific">Kalmanozyma brasiliensis (strain GHG001)</name>
    <name type="common">Yeast</name>
    <name type="synonym">Pseudozyma brasiliensis</name>
    <dbReference type="NCBI Taxonomy" id="1365824"/>
    <lineage>
        <taxon>Eukaryota</taxon>
        <taxon>Fungi</taxon>
        <taxon>Dikarya</taxon>
        <taxon>Basidiomycota</taxon>
        <taxon>Ustilaginomycotina</taxon>
        <taxon>Ustilaginomycetes</taxon>
        <taxon>Ustilaginales</taxon>
        <taxon>Ustilaginaceae</taxon>
        <taxon>Kalmanozyma</taxon>
    </lineage>
</organism>
<dbReference type="UniPathway" id="UPA00114"/>
<dbReference type="STRING" id="1365824.V5EZ11"/>
<reference evidence="16" key="1">
    <citation type="journal article" date="2013" name="Genome Announc.">
        <title>Draft genome sequence of Pseudozyma brasiliensis sp. nov. strain GHG001, a high producer of endo-1,4-xylanase isolated from an insect pest of sugarcane.</title>
        <authorList>
            <person name="Oliveira J.V.D.C."/>
            <person name="dos Santos R.A.C."/>
            <person name="Borges T.A."/>
            <person name="Riano-Pachon D.M."/>
            <person name="Goldman G.H."/>
        </authorList>
    </citation>
    <scope>NUCLEOTIDE SEQUENCE [LARGE SCALE GENOMIC DNA]</scope>
    <source>
        <strain evidence="16">GHG001</strain>
    </source>
</reference>
<evidence type="ECO:0000256" key="8">
    <source>
        <dbReference type="ARBA" id="ARBA00023277"/>
    </source>
</evidence>
<evidence type="ECO:0000256" key="2">
    <source>
        <dbReference type="ARBA" id="ARBA00004851"/>
    </source>
</evidence>
<dbReference type="InterPro" id="IPR013320">
    <property type="entry name" value="ConA-like_dom_sf"/>
</dbReference>
<dbReference type="PANTHER" id="PTHR46828">
    <property type="entry name" value="ENDO-1,4-BETA-XYLANASE A-RELATED"/>
    <property type="match status" value="1"/>
</dbReference>
<evidence type="ECO:0000256" key="5">
    <source>
        <dbReference type="ARBA" id="ARBA00022651"/>
    </source>
</evidence>
<feature type="active site" description="Nucleophile" evidence="11">
    <location>
        <position position="110"/>
    </location>
</feature>
<keyword evidence="9 11" id="KW-0326">Glycosidase</keyword>
<evidence type="ECO:0000256" key="13">
    <source>
        <dbReference type="SAM" id="SignalP"/>
    </source>
</evidence>
<dbReference type="GO" id="GO:0045493">
    <property type="term" value="P:xylan catabolic process"/>
    <property type="evidence" value="ECO:0007669"/>
    <property type="project" value="UniProtKB-UniRule"/>
</dbReference>
<evidence type="ECO:0000256" key="6">
    <source>
        <dbReference type="ARBA" id="ARBA00022729"/>
    </source>
</evidence>
<dbReference type="Proteomes" id="UP000019377">
    <property type="component" value="Unassembled WGS sequence"/>
</dbReference>
<feature type="active site" description="Proton donor" evidence="11">
    <location>
        <position position="206"/>
    </location>
</feature>
<feature type="chain" id="PRO_5004732832" description="Endo-1,4-beta-xylanase" evidence="13">
    <location>
        <begin position="19"/>
        <end position="220"/>
    </location>
</feature>
<proteinExistence type="inferred from homology"/>
<evidence type="ECO:0000256" key="7">
    <source>
        <dbReference type="ARBA" id="ARBA00022801"/>
    </source>
</evidence>
<gene>
    <name evidence="15" type="ORF">PSEUBRA_SCAF13g01993</name>
</gene>
<dbReference type="InterPro" id="IPR018208">
    <property type="entry name" value="GH11_AS_1"/>
</dbReference>
<dbReference type="AlphaFoldDB" id="V5EZ11"/>
<comment type="similarity">
    <text evidence="3 11 12">Belongs to the glycosyl hydrolase 11 (cellulase G) family.</text>
</comment>
<keyword evidence="10 11" id="KW-0624">Polysaccharide degradation</keyword>
<evidence type="ECO:0000259" key="14">
    <source>
        <dbReference type="PROSITE" id="PS51761"/>
    </source>
</evidence>
<dbReference type="HOGENOM" id="CLU_052631_3_2_1"/>
<dbReference type="InterPro" id="IPR033123">
    <property type="entry name" value="GH11_dom"/>
</dbReference>
<dbReference type="eggNOG" id="ENOG502RXA7">
    <property type="taxonomic scope" value="Eukaryota"/>
</dbReference>
<dbReference type="RefSeq" id="XP_016294077.1">
    <property type="nucleotide sequence ID" value="XM_016434649.1"/>
</dbReference>
<dbReference type="FunFam" id="2.60.120.180:FF:000002">
    <property type="entry name" value="Endo-1,4-beta-xylanase A"/>
    <property type="match status" value="1"/>
</dbReference>
<dbReference type="Pfam" id="PF00457">
    <property type="entry name" value="Glyco_hydro_11"/>
    <property type="match status" value="1"/>
</dbReference>
<dbReference type="EC" id="3.2.1.8" evidence="4 11"/>
<evidence type="ECO:0000256" key="10">
    <source>
        <dbReference type="ARBA" id="ARBA00023326"/>
    </source>
</evidence>
<keyword evidence="6 13" id="KW-0732">Signal</keyword>
<dbReference type="OrthoDB" id="2115822at2759"/>
<dbReference type="OMA" id="ISTEGWG"/>
<dbReference type="InterPro" id="IPR013319">
    <property type="entry name" value="GH11/12"/>
</dbReference>
<evidence type="ECO:0000256" key="3">
    <source>
        <dbReference type="ARBA" id="ARBA00007792"/>
    </source>
</evidence>
<keyword evidence="7 11" id="KW-0378">Hydrolase</keyword>
<feature type="signal peptide" evidence="13">
    <location>
        <begin position="1"/>
        <end position="18"/>
    </location>
</feature>
<evidence type="ECO:0000313" key="15">
    <source>
        <dbReference type="EMBL" id="EST09088.1"/>
    </source>
</evidence>
<keyword evidence="16" id="KW-1185">Reference proteome</keyword>
<comment type="catalytic activity">
    <reaction evidence="1 11 12">
        <text>Endohydrolysis of (1-&gt;4)-beta-D-xylosidic linkages in xylans.</text>
        <dbReference type="EC" id="3.2.1.8"/>
    </reaction>
</comment>
<comment type="pathway">
    <text evidence="2 11 12">Glycan degradation; xylan degradation.</text>
</comment>
<accession>V5EZ11</accession>
<evidence type="ECO:0000256" key="12">
    <source>
        <dbReference type="RuleBase" id="RU362015"/>
    </source>
</evidence>
<name>V5EZ11_KALBG</name>
<evidence type="ECO:0000256" key="1">
    <source>
        <dbReference type="ARBA" id="ARBA00000681"/>
    </source>
</evidence>
<evidence type="ECO:0000256" key="11">
    <source>
        <dbReference type="PROSITE-ProRule" id="PRU01097"/>
    </source>
</evidence>
<dbReference type="PANTHER" id="PTHR46828:SF2">
    <property type="entry name" value="ENDO-1,4-BETA-XYLANASE A-RELATED"/>
    <property type="match status" value="1"/>
</dbReference>